<keyword evidence="4 9" id="KW-0812">Transmembrane</keyword>
<keyword evidence="6 9" id="KW-0472">Membrane</keyword>
<gene>
    <name evidence="10" type="ORF">CI610_02418</name>
</gene>
<comment type="subcellular location">
    <subcellularLocation>
        <location evidence="1">Bacterial flagellum basal body</location>
    </subcellularLocation>
    <subcellularLocation>
        <location evidence="2">Cell membrane</location>
    </subcellularLocation>
</comment>
<dbReference type="AlphaFoldDB" id="A0A2H9T5Z7"/>
<evidence type="ECO:0000256" key="7">
    <source>
        <dbReference type="ARBA" id="ARBA00023143"/>
    </source>
</evidence>
<comment type="caution">
    <text evidence="10">The sequence shown here is derived from an EMBL/GenBank/DDBJ whole genome shotgun (WGS) entry which is preliminary data.</text>
</comment>
<dbReference type="NCBIfam" id="TIGR03500">
    <property type="entry name" value="FliO_TIGR"/>
    <property type="match status" value="1"/>
</dbReference>
<organism evidence="10">
    <name type="scientific">invertebrate metagenome</name>
    <dbReference type="NCBI Taxonomy" id="1711999"/>
    <lineage>
        <taxon>unclassified sequences</taxon>
        <taxon>metagenomes</taxon>
        <taxon>organismal metagenomes</taxon>
    </lineage>
</organism>
<dbReference type="InterPro" id="IPR022781">
    <property type="entry name" value="Flagellar_biosynth_FliO"/>
</dbReference>
<dbReference type="GO" id="GO:0009425">
    <property type="term" value="C:bacterial-type flagellum basal body"/>
    <property type="evidence" value="ECO:0007669"/>
    <property type="project" value="UniProtKB-SubCell"/>
</dbReference>
<dbReference type="Pfam" id="PF04347">
    <property type="entry name" value="FliO"/>
    <property type="match status" value="1"/>
</dbReference>
<evidence type="ECO:0000256" key="2">
    <source>
        <dbReference type="ARBA" id="ARBA00004236"/>
    </source>
</evidence>
<evidence type="ECO:0000256" key="3">
    <source>
        <dbReference type="ARBA" id="ARBA00022475"/>
    </source>
</evidence>
<evidence type="ECO:0000256" key="9">
    <source>
        <dbReference type="SAM" id="Phobius"/>
    </source>
</evidence>
<dbReference type="InterPro" id="IPR052205">
    <property type="entry name" value="FliO/MopB"/>
</dbReference>
<evidence type="ECO:0000313" key="10">
    <source>
        <dbReference type="EMBL" id="PJE78629.1"/>
    </source>
</evidence>
<keyword evidence="3" id="KW-1003">Cell membrane</keyword>
<dbReference type="GO" id="GO:0005886">
    <property type="term" value="C:plasma membrane"/>
    <property type="evidence" value="ECO:0007669"/>
    <property type="project" value="UniProtKB-SubCell"/>
</dbReference>
<dbReference type="PANTHER" id="PTHR38766:SF1">
    <property type="entry name" value="FLAGELLAR PROTEIN FLIO"/>
    <property type="match status" value="1"/>
</dbReference>
<keyword evidence="7" id="KW-0975">Bacterial flagellum</keyword>
<evidence type="ECO:0008006" key="11">
    <source>
        <dbReference type="Google" id="ProtNLM"/>
    </source>
</evidence>
<evidence type="ECO:0000256" key="4">
    <source>
        <dbReference type="ARBA" id="ARBA00022692"/>
    </source>
</evidence>
<evidence type="ECO:0000256" key="5">
    <source>
        <dbReference type="ARBA" id="ARBA00022989"/>
    </source>
</evidence>
<proteinExistence type="inferred from homology"/>
<accession>A0A2H9T5Z7</accession>
<dbReference type="EMBL" id="NSIT01000148">
    <property type="protein sequence ID" value="PJE78629.1"/>
    <property type="molecule type" value="Genomic_DNA"/>
</dbReference>
<protein>
    <recommendedName>
        <fullName evidence="11">Flagellar protein</fullName>
    </recommendedName>
</protein>
<evidence type="ECO:0000256" key="8">
    <source>
        <dbReference type="ARBA" id="ARBA00037937"/>
    </source>
</evidence>
<dbReference type="GO" id="GO:0044781">
    <property type="term" value="P:bacterial-type flagellum organization"/>
    <property type="evidence" value="ECO:0007669"/>
    <property type="project" value="InterPro"/>
</dbReference>
<reference evidence="10" key="1">
    <citation type="journal article" date="2017" name="Appl. Environ. Microbiol.">
        <title>Molecular characterization of an Endozoicomonas-like organism causing infection in king scallop Pecten maximus L.</title>
        <authorList>
            <person name="Cano I."/>
            <person name="van Aerle R."/>
            <person name="Ross S."/>
            <person name="Verner-Jeffreys D.W."/>
            <person name="Paley R.K."/>
            <person name="Rimmer G."/>
            <person name="Ryder D."/>
            <person name="Hooper P."/>
            <person name="Stone D."/>
            <person name="Feist S.W."/>
        </authorList>
    </citation>
    <scope>NUCLEOTIDE SEQUENCE</scope>
</reference>
<evidence type="ECO:0000256" key="6">
    <source>
        <dbReference type="ARBA" id="ARBA00023136"/>
    </source>
</evidence>
<dbReference type="PANTHER" id="PTHR38766">
    <property type="entry name" value="FLAGELLAR PROTEIN FLIO"/>
    <property type="match status" value="1"/>
</dbReference>
<evidence type="ECO:0000256" key="1">
    <source>
        <dbReference type="ARBA" id="ARBA00004117"/>
    </source>
</evidence>
<feature type="transmembrane region" description="Helical" evidence="9">
    <location>
        <begin position="28"/>
        <end position="49"/>
    </location>
</feature>
<comment type="similarity">
    <text evidence="8">Belongs to the FliO/MopB family.</text>
</comment>
<name>A0A2H9T5Z7_9ZZZZ</name>
<sequence>MPVQWILCLLLITTPAFANGSTITGMDVVQLILPMIVVVLLIFALAWLVRKIRPGAMGSENRVRLITHTSMSSQAKLCLVHVGNRYLLLGVTNHNVRLLETFDEETIEKDDKLSQPMPETARYFSQLLKKHPKDCK</sequence>
<keyword evidence="5 9" id="KW-1133">Transmembrane helix</keyword>